<evidence type="ECO:0000256" key="5">
    <source>
        <dbReference type="ARBA" id="ARBA00038894"/>
    </source>
</evidence>
<feature type="domain" description="Thioesterase" evidence="8">
    <location>
        <begin position="56"/>
        <end position="127"/>
    </location>
</feature>
<comment type="catalytic activity">
    <reaction evidence="2">
        <text>a fatty acyl-CoA + H2O = a fatty acid + CoA + H(+)</text>
        <dbReference type="Rhea" id="RHEA:16781"/>
        <dbReference type="ChEBI" id="CHEBI:15377"/>
        <dbReference type="ChEBI" id="CHEBI:15378"/>
        <dbReference type="ChEBI" id="CHEBI:28868"/>
        <dbReference type="ChEBI" id="CHEBI:57287"/>
        <dbReference type="ChEBI" id="CHEBI:77636"/>
        <dbReference type="EC" id="3.1.2.20"/>
    </reaction>
</comment>
<organism evidence="9 10">
    <name type="scientific">Rivibacter subsaxonicus</name>
    <dbReference type="NCBI Taxonomy" id="457575"/>
    <lineage>
        <taxon>Bacteria</taxon>
        <taxon>Pseudomonadati</taxon>
        <taxon>Pseudomonadota</taxon>
        <taxon>Betaproteobacteria</taxon>
        <taxon>Burkholderiales</taxon>
        <taxon>Rivibacter</taxon>
    </lineage>
</organism>
<dbReference type="PANTHER" id="PTHR43240">
    <property type="entry name" value="1,4-DIHYDROXY-2-NAPHTHOYL-COA THIOESTERASE 1"/>
    <property type="match status" value="1"/>
</dbReference>
<evidence type="ECO:0000256" key="3">
    <source>
        <dbReference type="ARBA" id="ARBA00036002"/>
    </source>
</evidence>
<dbReference type="InterPro" id="IPR029069">
    <property type="entry name" value="HotDog_dom_sf"/>
</dbReference>
<dbReference type="EC" id="3.1.2.20" evidence="5"/>
<evidence type="ECO:0000313" key="9">
    <source>
        <dbReference type="EMBL" id="RZT93631.1"/>
    </source>
</evidence>
<evidence type="ECO:0000256" key="7">
    <source>
        <dbReference type="ARBA" id="ARBA00048062"/>
    </source>
</evidence>
<protein>
    <recommendedName>
        <fullName evidence="6">Medium/long-chain acyl-CoA thioesterase YigI</fullName>
        <ecNumber evidence="5">3.1.2.20</ecNumber>
    </recommendedName>
</protein>
<comment type="catalytic activity">
    <reaction evidence="3">
        <text>a long-chain fatty acyl-CoA + H2O = a long-chain fatty acid + CoA + H(+)</text>
        <dbReference type="Rhea" id="RHEA:67680"/>
        <dbReference type="ChEBI" id="CHEBI:15377"/>
        <dbReference type="ChEBI" id="CHEBI:15378"/>
        <dbReference type="ChEBI" id="CHEBI:57287"/>
        <dbReference type="ChEBI" id="CHEBI:57560"/>
        <dbReference type="ChEBI" id="CHEBI:83139"/>
    </reaction>
</comment>
<sequence length="148" mass="15699">MSTNPLPTDPAALRAAFEAVIGRSPFTAWMGTSIEAIEPGQVTIRAPLRPEHRQHHGQAHGAVLAYMADTAVSWAAATVVGDVVTSEFKINLLAPARGQALSARGEVLRAGRRQAVVRADVWAHDGERREHVATCLATIAVLQAPVPA</sequence>
<evidence type="ECO:0000256" key="2">
    <source>
        <dbReference type="ARBA" id="ARBA00035880"/>
    </source>
</evidence>
<proteinExistence type="inferred from homology"/>
<comment type="similarity">
    <text evidence="4">Belongs to the YigI thioesterase family.</text>
</comment>
<dbReference type="GO" id="GO:0047617">
    <property type="term" value="F:fatty acyl-CoA hydrolase activity"/>
    <property type="evidence" value="ECO:0007669"/>
    <property type="project" value="UniProtKB-EC"/>
</dbReference>
<dbReference type="PANTHER" id="PTHR43240:SF20">
    <property type="entry name" value="MEDIUM_LONG-CHAIN ACYL-COA THIOESTERASE YIGI"/>
    <property type="match status" value="1"/>
</dbReference>
<accession>A0A4Q7VA53</accession>
<name>A0A4Q7VA53_9BURK</name>
<reference evidence="9 10" key="1">
    <citation type="submission" date="2019-02" db="EMBL/GenBank/DDBJ databases">
        <title>Genomic Encyclopedia of Type Strains, Phase IV (KMG-IV): sequencing the most valuable type-strain genomes for metagenomic binning, comparative biology and taxonomic classification.</title>
        <authorList>
            <person name="Goeker M."/>
        </authorList>
    </citation>
    <scope>NUCLEOTIDE SEQUENCE [LARGE SCALE GENOMIC DNA]</scope>
    <source>
        <strain evidence="9 10">DSM 19570</strain>
    </source>
</reference>
<dbReference type="NCBIfam" id="TIGR00369">
    <property type="entry name" value="unchar_dom_1"/>
    <property type="match status" value="1"/>
</dbReference>
<dbReference type="SUPFAM" id="SSF54637">
    <property type="entry name" value="Thioesterase/thiol ester dehydrase-isomerase"/>
    <property type="match status" value="1"/>
</dbReference>
<evidence type="ECO:0000313" key="10">
    <source>
        <dbReference type="Proteomes" id="UP000293671"/>
    </source>
</evidence>
<gene>
    <name evidence="9" type="ORF">EV670_3181</name>
</gene>
<evidence type="ECO:0000256" key="6">
    <source>
        <dbReference type="ARBA" id="ARBA00040062"/>
    </source>
</evidence>
<dbReference type="EMBL" id="SHKP01000008">
    <property type="protein sequence ID" value="RZT93631.1"/>
    <property type="molecule type" value="Genomic_DNA"/>
</dbReference>
<dbReference type="Pfam" id="PF03061">
    <property type="entry name" value="4HBT"/>
    <property type="match status" value="1"/>
</dbReference>
<dbReference type="InterPro" id="IPR006683">
    <property type="entry name" value="Thioestr_dom"/>
</dbReference>
<dbReference type="Proteomes" id="UP000293671">
    <property type="component" value="Unassembled WGS sequence"/>
</dbReference>
<dbReference type="Gene3D" id="3.10.129.10">
    <property type="entry name" value="Hotdog Thioesterase"/>
    <property type="match status" value="1"/>
</dbReference>
<dbReference type="OrthoDB" id="8525891at2"/>
<dbReference type="RefSeq" id="WP_130433958.1">
    <property type="nucleotide sequence ID" value="NZ_SHKP01000008.1"/>
</dbReference>
<evidence type="ECO:0000259" key="8">
    <source>
        <dbReference type="Pfam" id="PF03061"/>
    </source>
</evidence>
<evidence type="ECO:0000256" key="4">
    <source>
        <dbReference type="ARBA" id="ARBA00038381"/>
    </source>
</evidence>
<comment type="catalytic activity">
    <reaction evidence="7">
        <text>a medium-chain fatty acyl-CoA + H2O = a medium-chain fatty acid + CoA + H(+)</text>
        <dbReference type="Rhea" id="RHEA:68184"/>
        <dbReference type="ChEBI" id="CHEBI:15377"/>
        <dbReference type="ChEBI" id="CHEBI:15378"/>
        <dbReference type="ChEBI" id="CHEBI:57287"/>
        <dbReference type="ChEBI" id="CHEBI:59558"/>
        <dbReference type="ChEBI" id="CHEBI:90546"/>
    </reaction>
</comment>
<keyword evidence="1" id="KW-0378">Hydrolase</keyword>
<evidence type="ECO:0000256" key="1">
    <source>
        <dbReference type="ARBA" id="ARBA00022801"/>
    </source>
</evidence>
<keyword evidence="10" id="KW-1185">Reference proteome</keyword>
<comment type="caution">
    <text evidence="9">The sequence shown here is derived from an EMBL/GenBank/DDBJ whole genome shotgun (WGS) entry which is preliminary data.</text>
</comment>
<dbReference type="AlphaFoldDB" id="A0A4Q7VA53"/>
<dbReference type="InterPro" id="IPR003736">
    <property type="entry name" value="PAAI_dom"/>
</dbReference>
<dbReference type="CDD" id="cd03443">
    <property type="entry name" value="PaaI_thioesterase"/>
    <property type="match status" value="1"/>
</dbReference>